<accession>A0A0C2HLV9</accession>
<comment type="subcellular location">
    <subcellularLocation>
        <location evidence="1 8">Cell membrane</location>
        <topology evidence="1 8">Multi-pass membrane protein</topology>
    </subcellularLocation>
</comment>
<comment type="caution">
    <text evidence="10">The sequence shown here is derived from an EMBL/GenBank/DDBJ whole genome shotgun (WGS) entry which is preliminary data.</text>
</comment>
<dbReference type="OrthoDB" id="9804143at2"/>
<keyword evidence="8 9" id="KW-0813">Transport</keyword>
<feature type="transmembrane region" description="Helical" evidence="8">
    <location>
        <begin position="119"/>
        <end position="139"/>
    </location>
</feature>
<dbReference type="GO" id="GO:0005886">
    <property type="term" value="C:plasma membrane"/>
    <property type="evidence" value="ECO:0007669"/>
    <property type="project" value="UniProtKB-SubCell"/>
</dbReference>
<evidence type="ECO:0000256" key="3">
    <source>
        <dbReference type="ARBA" id="ARBA00022692"/>
    </source>
</evidence>
<dbReference type="Proteomes" id="UP000527860">
    <property type="component" value="Unassembled WGS sequence"/>
</dbReference>
<feature type="transmembrane region" description="Helical" evidence="8">
    <location>
        <begin position="439"/>
        <end position="459"/>
    </location>
</feature>
<dbReference type="PANTHER" id="PTHR47019:SF1">
    <property type="entry name" value="LIPID II FLIPPASE MURJ"/>
    <property type="match status" value="1"/>
</dbReference>
<dbReference type="GO" id="GO:0009252">
    <property type="term" value="P:peptidoglycan biosynthetic process"/>
    <property type="evidence" value="ECO:0007669"/>
    <property type="project" value="UniProtKB-UniRule"/>
</dbReference>
<dbReference type="RefSeq" id="WP_040105984.1">
    <property type="nucleotide sequence ID" value="NZ_JABEVU030000001.1"/>
</dbReference>
<comment type="pathway">
    <text evidence="8">Cell wall biogenesis; peptidoglycan biosynthesis.</text>
</comment>
<evidence type="ECO:0000256" key="7">
    <source>
        <dbReference type="ARBA" id="ARBA00023136"/>
    </source>
</evidence>
<dbReference type="PANTHER" id="PTHR47019">
    <property type="entry name" value="LIPID II FLIPPASE MURJ"/>
    <property type="match status" value="1"/>
</dbReference>
<dbReference type="Pfam" id="PF03023">
    <property type="entry name" value="MurJ"/>
    <property type="match status" value="1"/>
</dbReference>
<evidence type="ECO:0000256" key="4">
    <source>
        <dbReference type="ARBA" id="ARBA00022960"/>
    </source>
</evidence>
<keyword evidence="5 8" id="KW-0573">Peptidoglycan synthesis</keyword>
<gene>
    <name evidence="8 11" type="primary">murJ</name>
    <name evidence="11" type="ORF">F7P68_0008735</name>
    <name evidence="10" type="ORF">SN16_07370</name>
</gene>
<dbReference type="HAMAP" id="MF_02078">
    <property type="entry name" value="MurJ_MviN"/>
    <property type="match status" value="1"/>
</dbReference>
<dbReference type="PRINTS" id="PR01806">
    <property type="entry name" value="VIRFACTRMVIN"/>
</dbReference>
<evidence type="ECO:0000256" key="8">
    <source>
        <dbReference type="HAMAP-Rule" id="MF_02078"/>
    </source>
</evidence>
<keyword evidence="4 8" id="KW-0133">Cell shape</keyword>
<dbReference type="STRING" id="45670.SN16_07370"/>
<dbReference type="EMBL" id="JABEVU030000001">
    <property type="protein sequence ID" value="MDB0580615.1"/>
    <property type="molecule type" value="Genomic_DNA"/>
</dbReference>
<evidence type="ECO:0000256" key="1">
    <source>
        <dbReference type="ARBA" id="ARBA00004651"/>
    </source>
</evidence>
<evidence type="ECO:0000256" key="6">
    <source>
        <dbReference type="ARBA" id="ARBA00022989"/>
    </source>
</evidence>
<evidence type="ECO:0000313" key="12">
    <source>
        <dbReference type="Proteomes" id="UP000031546"/>
    </source>
</evidence>
<dbReference type="InterPro" id="IPR004268">
    <property type="entry name" value="MurJ"/>
</dbReference>
<feature type="transmembrane region" description="Helical" evidence="8">
    <location>
        <begin position="223"/>
        <end position="242"/>
    </location>
</feature>
<feature type="transmembrane region" description="Helical" evidence="8">
    <location>
        <begin position="303"/>
        <end position="322"/>
    </location>
</feature>
<sequence>MKKAVILLMVLTIVSKVSGFLRDLTLAYFYGASEISDVFLLAISIPTIVFGVIAAGISTGYIPLYSRIENKLGERAGIEYTNNLINVLMMLTTVLVALALIFTEYLVKIFAIGFEGETLALAVMFTRFSIFGVYFTIIIRILSAYLNYKKVFAVPSLIGIPMNLVLIAAIAISSRTEWIYVLAMANVVALFIQFLIIVVAAYRYAFRFQAVFQPKDRHIKEMAALAFPVILGSSVSQINRLVDRSLASWISVGGISSLNYANTMNTAFLGIFVSSFVTVFYPDISRKAAKGDMEGLKYTMNQTIIGVLLLIIPVTAGALAFAEPIVRFLFGRGAFDETAVTLTTSAFFFYSIGLIGTGVNLILTRVFYALQDTKSPMINSAIGMGINVGLNFALAPLLGIGGLALATSISALITVILLTQGLRRKLGRLNLTKLVPSTLKIVMAAGVSTLIALMLYGAAESVLGMNISLVIALSVMVLLYFSAVYLLKIEGADIFIKGIMRRFKRKRN</sequence>
<dbReference type="AlphaFoldDB" id="A0A0C2HLV9"/>
<dbReference type="NCBIfam" id="TIGR01695">
    <property type="entry name" value="murJ_mviN"/>
    <property type="match status" value="1"/>
</dbReference>
<evidence type="ECO:0000313" key="13">
    <source>
        <dbReference type="Proteomes" id="UP000527860"/>
    </source>
</evidence>
<reference evidence="11" key="2">
    <citation type="submission" date="2020-04" db="EMBL/GenBank/DDBJ databases">
        <authorList>
            <person name="Tanveer F."/>
            <person name="Xie Y."/>
            <person name="Shinwari Z.K."/>
        </authorList>
    </citation>
    <scope>NUCLEOTIDE SEQUENCE</scope>
    <source>
        <strain evidence="11">MOSEL-ME25</strain>
    </source>
</reference>
<comment type="similarity">
    <text evidence="8 9">Belongs to the MurJ/MviN family.</text>
</comment>
<protein>
    <recommendedName>
        <fullName evidence="8">Probable lipid II flippase MurJ</fullName>
    </recommendedName>
</protein>
<feature type="transmembrane region" description="Helical" evidence="8">
    <location>
        <begin position="262"/>
        <end position="282"/>
    </location>
</feature>
<feature type="transmembrane region" description="Helical" evidence="8">
    <location>
        <begin position="84"/>
        <end position="107"/>
    </location>
</feature>
<evidence type="ECO:0000256" key="5">
    <source>
        <dbReference type="ARBA" id="ARBA00022984"/>
    </source>
</evidence>
<dbReference type="GO" id="GO:0071555">
    <property type="term" value="P:cell wall organization"/>
    <property type="evidence" value="ECO:0007669"/>
    <property type="project" value="UniProtKB-UniRule"/>
</dbReference>
<name>A0A0C2HLV9_9STAP</name>
<keyword evidence="3 8" id="KW-0812">Transmembrane</keyword>
<evidence type="ECO:0000256" key="9">
    <source>
        <dbReference type="PIRNR" id="PIRNR002869"/>
    </source>
</evidence>
<evidence type="ECO:0000256" key="2">
    <source>
        <dbReference type="ARBA" id="ARBA00022475"/>
    </source>
</evidence>
<feature type="transmembrane region" description="Helical" evidence="8">
    <location>
        <begin position="375"/>
        <end position="394"/>
    </location>
</feature>
<dbReference type="GeneID" id="77845372"/>
<feature type="transmembrane region" description="Helical" evidence="8">
    <location>
        <begin position="465"/>
        <end position="487"/>
    </location>
</feature>
<organism evidence="10 12">
    <name type="scientific">Salinicoccus roseus</name>
    <dbReference type="NCBI Taxonomy" id="45670"/>
    <lineage>
        <taxon>Bacteria</taxon>
        <taxon>Bacillati</taxon>
        <taxon>Bacillota</taxon>
        <taxon>Bacilli</taxon>
        <taxon>Bacillales</taxon>
        <taxon>Staphylococcaceae</taxon>
        <taxon>Salinicoccus</taxon>
    </lineage>
</organism>
<feature type="transmembrane region" description="Helical" evidence="8">
    <location>
        <begin position="151"/>
        <end position="172"/>
    </location>
</feature>
<feature type="transmembrane region" description="Helical" evidence="8">
    <location>
        <begin position="400"/>
        <end position="418"/>
    </location>
</feature>
<keyword evidence="8 9" id="KW-0961">Cell wall biogenesis/degradation</keyword>
<keyword evidence="13" id="KW-1185">Reference proteome</keyword>
<comment type="function">
    <text evidence="8 9">Involved in peptidoglycan biosynthesis. Transports lipid-linked peptidoglycan precursors from the inner to the outer leaflet of the cytoplasmic membrane.</text>
</comment>
<dbReference type="GO" id="GO:0008360">
    <property type="term" value="P:regulation of cell shape"/>
    <property type="evidence" value="ECO:0007669"/>
    <property type="project" value="UniProtKB-UniRule"/>
</dbReference>
<evidence type="ECO:0000313" key="10">
    <source>
        <dbReference type="EMBL" id="KIH70526.1"/>
    </source>
</evidence>
<dbReference type="InterPro" id="IPR051050">
    <property type="entry name" value="Lipid_II_flippase_MurJ/MviN"/>
</dbReference>
<reference evidence="10 12" key="1">
    <citation type="submission" date="2015-01" db="EMBL/GenBank/DDBJ databases">
        <title>Genome sequences of high lactate-tolerant strain Salinicoccus roseus W12 with industrial interest.</title>
        <authorList>
            <person name="Wang H."/>
            <person name="Yu B."/>
        </authorList>
    </citation>
    <scope>NUCLEOTIDE SEQUENCE [LARGE SCALE GENOMIC DNA]</scope>
    <source>
        <strain evidence="10 12">W12</strain>
    </source>
</reference>
<dbReference type="UniPathway" id="UPA00219"/>
<feature type="transmembrane region" description="Helical" evidence="8">
    <location>
        <begin position="342"/>
        <end position="363"/>
    </location>
</feature>
<keyword evidence="7 8" id="KW-0472">Membrane</keyword>
<evidence type="ECO:0000313" key="11">
    <source>
        <dbReference type="EMBL" id="MDB0580615.1"/>
    </source>
</evidence>
<proteinExistence type="inferred from homology"/>
<keyword evidence="6 8" id="KW-1133">Transmembrane helix</keyword>
<dbReference type="PIRSF" id="PIRSF002869">
    <property type="entry name" value="MviN"/>
    <property type="match status" value="1"/>
</dbReference>
<feature type="transmembrane region" description="Helical" evidence="8">
    <location>
        <begin position="38"/>
        <end position="64"/>
    </location>
</feature>
<dbReference type="EMBL" id="JXII01000006">
    <property type="protein sequence ID" value="KIH70526.1"/>
    <property type="molecule type" value="Genomic_DNA"/>
</dbReference>
<dbReference type="Proteomes" id="UP000031546">
    <property type="component" value="Unassembled WGS sequence"/>
</dbReference>
<feature type="transmembrane region" description="Helical" evidence="8">
    <location>
        <begin position="178"/>
        <end position="202"/>
    </location>
</feature>
<reference evidence="11" key="3">
    <citation type="submission" date="2022-12" db="EMBL/GenBank/DDBJ databases">
        <title>Genome analysis and biological profiling of marine Salinicoccus roseus MOSEL-ME25.</title>
        <authorList>
            <person name="Mirza F.T."/>
            <person name="Xie Y."/>
            <person name="Shinwari Z.K."/>
        </authorList>
    </citation>
    <scope>NUCLEOTIDE SEQUENCE</scope>
    <source>
        <strain evidence="11">MOSEL-ME25</strain>
    </source>
</reference>
<dbReference type="GO" id="GO:0034204">
    <property type="term" value="P:lipid translocation"/>
    <property type="evidence" value="ECO:0007669"/>
    <property type="project" value="TreeGrafter"/>
</dbReference>
<dbReference type="CDD" id="cd13123">
    <property type="entry name" value="MATE_MurJ_like"/>
    <property type="match status" value="1"/>
</dbReference>
<dbReference type="GO" id="GO:0015648">
    <property type="term" value="F:lipid-linked peptidoglycan transporter activity"/>
    <property type="evidence" value="ECO:0007669"/>
    <property type="project" value="UniProtKB-UniRule"/>
</dbReference>
<keyword evidence="2 8" id="KW-1003">Cell membrane</keyword>